<keyword evidence="6" id="KW-0067">ATP-binding</keyword>
<dbReference type="Pfam" id="PF18052">
    <property type="entry name" value="Rx_N"/>
    <property type="match status" value="1"/>
</dbReference>
<comment type="similarity">
    <text evidence="1">Belongs to the disease resistance NB-LRR family.</text>
</comment>
<dbReference type="Pfam" id="PF00931">
    <property type="entry name" value="NB-ARC"/>
    <property type="match status" value="1"/>
</dbReference>
<proteinExistence type="inferred from homology"/>
<dbReference type="InterPro" id="IPR041118">
    <property type="entry name" value="Rx_N"/>
</dbReference>
<keyword evidence="2" id="KW-0433">Leucine-rich repeat</keyword>
<evidence type="ECO:0000256" key="4">
    <source>
        <dbReference type="ARBA" id="ARBA00022741"/>
    </source>
</evidence>
<dbReference type="eggNOG" id="KOG4658">
    <property type="taxonomic scope" value="Eukaryota"/>
</dbReference>
<evidence type="ECO:0000259" key="8">
    <source>
        <dbReference type="Pfam" id="PF18052"/>
    </source>
</evidence>
<keyword evidence="3" id="KW-0677">Repeat</keyword>
<dbReference type="Gene3D" id="1.10.8.430">
    <property type="entry name" value="Helical domain of apoptotic protease-activating factors"/>
    <property type="match status" value="1"/>
</dbReference>
<evidence type="ECO:0000256" key="3">
    <source>
        <dbReference type="ARBA" id="ARBA00022737"/>
    </source>
</evidence>
<sequence>MRQIRATLQDAEVHWNIREESAKLRLKELKEVAYDMEDVVDEYDYEVDRCRLAAALDRSAGVHNTDKRKHQEESYMKNGLYMLLFFLQKGSGGLSGGCWSVPTDLVLRTRKLTERFNEIIHYSEHFSLSENDGERRFTPDLSTLRHTSSVVFDKALKSVSVMAIVGMGGLGKTTLAQLVFNSLRLKESFEKHAWVCVSENFDIKTMTRNIITSLTGEQCMYTELADLQRELSTEMNGRRVMLVLDDVWNERRDCWELFCAPMTAAKVCQIIVTTRSEAVARLIQTMPFYPLNCLSFDESWSLFCKAVLTAEQKSNDIPTNLMKIIVIKCKGLPLAIKTLGSMRWMNVLESELWGLKEPRDEVLAALELSYKRMPVQLKRCFLCLSLFPKDYKIYVSEVSRLWKLHDLLDSDGSDNECEIAKFYLKDLAQRELGGLCSLKYITVQQMRYMECIALRSSTQILAGEKEFPSLTELQFVIMPKWSECSAVDAGKFPCLNTLWLSLCPKLISSLSLGLFRCLITLKLTCCYHLATFPASLALRKLEIEDCSALREIPTLPSLLELRVRGCPCLSSLPTLPSLLKLQISGCPSLIFIGSVSSRCCTWW</sequence>
<keyword evidence="10" id="KW-1185">Reference proteome</keyword>
<dbReference type="Proteomes" id="UP000000768">
    <property type="component" value="Chromosome 5"/>
</dbReference>
<gene>
    <name evidence="9" type="ORF">SORBI_3005G119250</name>
</gene>
<dbReference type="InterPro" id="IPR036388">
    <property type="entry name" value="WH-like_DNA-bd_sf"/>
</dbReference>
<dbReference type="GO" id="GO:0006952">
    <property type="term" value="P:defense response"/>
    <property type="evidence" value="ECO:0007669"/>
    <property type="project" value="UniProtKB-KW"/>
</dbReference>
<dbReference type="GO" id="GO:0043531">
    <property type="term" value="F:ADP binding"/>
    <property type="evidence" value="ECO:0007669"/>
    <property type="project" value="InterPro"/>
</dbReference>
<dbReference type="PRINTS" id="PR00364">
    <property type="entry name" value="DISEASERSIST"/>
</dbReference>
<dbReference type="InterPro" id="IPR002182">
    <property type="entry name" value="NB-ARC"/>
</dbReference>
<dbReference type="Gene3D" id="1.20.5.4130">
    <property type="match status" value="1"/>
</dbReference>
<dbReference type="PANTHER" id="PTHR36766">
    <property type="entry name" value="PLANT BROAD-SPECTRUM MILDEW RESISTANCE PROTEIN RPW8"/>
    <property type="match status" value="1"/>
</dbReference>
<dbReference type="Gramene" id="OQU83458">
    <property type="protein sequence ID" value="OQU83458"/>
    <property type="gene ID" value="SORBI_3005G119250"/>
</dbReference>
<dbReference type="Gene3D" id="3.80.10.10">
    <property type="entry name" value="Ribonuclease Inhibitor"/>
    <property type="match status" value="1"/>
</dbReference>
<dbReference type="InterPro" id="IPR027417">
    <property type="entry name" value="P-loop_NTPase"/>
</dbReference>
<evidence type="ECO:0000256" key="2">
    <source>
        <dbReference type="ARBA" id="ARBA00022614"/>
    </source>
</evidence>
<evidence type="ECO:0000256" key="1">
    <source>
        <dbReference type="ARBA" id="ARBA00008894"/>
    </source>
</evidence>
<dbReference type="InterPro" id="IPR032675">
    <property type="entry name" value="LRR_dom_sf"/>
</dbReference>
<dbReference type="EMBL" id="CM000764">
    <property type="protein sequence ID" value="OQU83458.1"/>
    <property type="molecule type" value="Genomic_DNA"/>
</dbReference>
<dbReference type="InParanoid" id="A0A1Z5RI95"/>
<evidence type="ECO:0000313" key="10">
    <source>
        <dbReference type="Proteomes" id="UP000000768"/>
    </source>
</evidence>
<dbReference type="Gene3D" id="1.10.10.10">
    <property type="entry name" value="Winged helix-like DNA-binding domain superfamily/Winged helix DNA-binding domain"/>
    <property type="match status" value="1"/>
</dbReference>
<dbReference type="AlphaFoldDB" id="A0A1Z5RI95"/>
<reference evidence="9 10" key="1">
    <citation type="journal article" date="2009" name="Nature">
        <title>The Sorghum bicolor genome and the diversification of grasses.</title>
        <authorList>
            <person name="Paterson A.H."/>
            <person name="Bowers J.E."/>
            <person name="Bruggmann R."/>
            <person name="Dubchak I."/>
            <person name="Grimwood J."/>
            <person name="Gundlach H."/>
            <person name="Haberer G."/>
            <person name="Hellsten U."/>
            <person name="Mitros T."/>
            <person name="Poliakov A."/>
            <person name="Schmutz J."/>
            <person name="Spannagl M."/>
            <person name="Tang H."/>
            <person name="Wang X."/>
            <person name="Wicker T."/>
            <person name="Bharti A.K."/>
            <person name="Chapman J."/>
            <person name="Feltus F.A."/>
            <person name="Gowik U."/>
            <person name="Grigoriev I.V."/>
            <person name="Lyons E."/>
            <person name="Maher C.A."/>
            <person name="Martis M."/>
            <person name="Narechania A."/>
            <person name="Otillar R.P."/>
            <person name="Penning B.W."/>
            <person name="Salamov A.A."/>
            <person name="Wang Y."/>
            <person name="Zhang L."/>
            <person name="Carpita N.C."/>
            <person name="Freeling M."/>
            <person name="Gingle A.R."/>
            <person name="Hash C.T."/>
            <person name="Keller B."/>
            <person name="Klein P."/>
            <person name="Kresovich S."/>
            <person name="McCann M.C."/>
            <person name="Ming R."/>
            <person name="Peterson D.G."/>
            <person name="Mehboob-ur-Rahman"/>
            <person name="Ware D."/>
            <person name="Westhoff P."/>
            <person name="Mayer K.F."/>
            <person name="Messing J."/>
            <person name="Rokhsar D.S."/>
        </authorList>
    </citation>
    <scope>NUCLEOTIDE SEQUENCE [LARGE SCALE GENOMIC DNA]</scope>
    <source>
        <strain evidence="10">cv. BTx623</strain>
    </source>
</reference>
<feature type="domain" description="NB-ARC" evidence="7">
    <location>
        <begin position="157"/>
        <end position="311"/>
    </location>
</feature>
<protein>
    <recommendedName>
        <fullName evidence="11">NB-ARC domain-containing protein</fullName>
    </recommendedName>
</protein>
<evidence type="ECO:0000256" key="5">
    <source>
        <dbReference type="ARBA" id="ARBA00022821"/>
    </source>
</evidence>
<evidence type="ECO:0000256" key="6">
    <source>
        <dbReference type="ARBA" id="ARBA00022840"/>
    </source>
</evidence>
<dbReference type="PANTHER" id="PTHR36766:SF55">
    <property type="entry name" value="OS11G0492900 PROTEIN"/>
    <property type="match status" value="1"/>
</dbReference>
<organism evidence="9 10">
    <name type="scientific">Sorghum bicolor</name>
    <name type="common">Sorghum</name>
    <name type="synonym">Sorghum vulgare</name>
    <dbReference type="NCBI Taxonomy" id="4558"/>
    <lineage>
        <taxon>Eukaryota</taxon>
        <taxon>Viridiplantae</taxon>
        <taxon>Streptophyta</taxon>
        <taxon>Embryophyta</taxon>
        <taxon>Tracheophyta</taxon>
        <taxon>Spermatophyta</taxon>
        <taxon>Magnoliopsida</taxon>
        <taxon>Liliopsida</taxon>
        <taxon>Poales</taxon>
        <taxon>Poaceae</taxon>
        <taxon>PACMAD clade</taxon>
        <taxon>Panicoideae</taxon>
        <taxon>Andropogonodae</taxon>
        <taxon>Andropogoneae</taxon>
        <taxon>Sorghinae</taxon>
        <taxon>Sorghum</taxon>
    </lineage>
</organism>
<dbReference type="SUPFAM" id="SSF52540">
    <property type="entry name" value="P-loop containing nucleoside triphosphate hydrolases"/>
    <property type="match status" value="1"/>
</dbReference>
<reference evidence="10" key="2">
    <citation type="journal article" date="2018" name="Plant J.">
        <title>The Sorghum bicolor reference genome: improved assembly, gene annotations, a transcriptome atlas, and signatures of genome organization.</title>
        <authorList>
            <person name="McCormick R.F."/>
            <person name="Truong S.K."/>
            <person name="Sreedasyam A."/>
            <person name="Jenkins J."/>
            <person name="Shu S."/>
            <person name="Sims D."/>
            <person name="Kennedy M."/>
            <person name="Amirebrahimi M."/>
            <person name="Weers B.D."/>
            <person name="McKinley B."/>
            <person name="Mattison A."/>
            <person name="Morishige D.T."/>
            <person name="Grimwood J."/>
            <person name="Schmutz J."/>
            <person name="Mullet J.E."/>
        </authorList>
    </citation>
    <scope>NUCLEOTIDE SEQUENCE [LARGE SCALE GENOMIC DNA]</scope>
    <source>
        <strain evidence="10">cv. BTx623</strain>
    </source>
</reference>
<keyword evidence="4" id="KW-0547">Nucleotide-binding</keyword>
<dbReference type="InterPro" id="IPR042197">
    <property type="entry name" value="Apaf_helical"/>
</dbReference>
<accession>A0A1Z5RI95</accession>
<evidence type="ECO:0000313" key="9">
    <source>
        <dbReference type="EMBL" id="OQU83458.1"/>
    </source>
</evidence>
<keyword evidence="5" id="KW-0611">Plant defense</keyword>
<feature type="domain" description="Disease resistance N-terminal" evidence="8">
    <location>
        <begin position="1"/>
        <end position="59"/>
    </location>
</feature>
<dbReference type="GO" id="GO:0005524">
    <property type="term" value="F:ATP binding"/>
    <property type="evidence" value="ECO:0007669"/>
    <property type="project" value="UniProtKB-KW"/>
</dbReference>
<evidence type="ECO:0008006" key="11">
    <source>
        <dbReference type="Google" id="ProtNLM"/>
    </source>
</evidence>
<name>A0A1Z5RI95_SORBI</name>
<dbReference type="SUPFAM" id="SSF52047">
    <property type="entry name" value="RNI-like"/>
    <property type="match status" value="1"/>
</dbReference>
<evidence type="ECO:0000259" key="7">
    <source>
        <dbReference type="Pfam" id="PF00931"/>
    </source>
</evidence>
<dbReference type="Gene3D" id="3.40.50.300">
    <property type="entry name" value="P-loop containing nucleotide triphosphate hydrolases"/>
    <property type="match status" value="1"/>
</dbReference>
<dbReference type="OMA" id="RYMECIA"/>
<dbReference type="GO" id="GO:0051707">
    <property type="term" value="P:response to other organism"/>
    <property type="evidence" value="ECO:0007669"/>
    <property type="project" value="UniProtKB-ARBA"/>
</dbReference>